<dbReference type="OrthoDB" id="5875301at2759"/>
<keyword evidence="2" id="KW-1185">Reference proteome</keyword>
<evidence type="ECO:0000313" key="2">
    <source>
        <dbReference type="Proteomes" id="UP000025227"/>
    </source>
</evidence>
<dbReference type="Gene3D" id="3.30.420.10">
    <property type="entry name" value="Ribonuclease H-like superfamily/Ribonuclease H"/>
    <property type="match status" value="1"/>
</dbReference>
<dbReference type="PANTHER" id="PTHR47331">
    <property type="entry name" value="PHD-TYPE DOMAIN-CONTAINING PROTEIN"/>
    <property type="match status" value="1"/>
</dbReference>
<accession>A0A7I4YLR6</accession>
<organism evidence="2 3">
    <name type="scientific">Haemonchus contortus</name>
    <name type="common">Barber pole worm</name>
    <dbReference type="NCBI Taxonomy" id="6289"/>
    <lineage>
        <taxon>Eukaryota</taxon>
        <taxon>Metazoa</taxon>
        <taxon>Ecdysozoa</taxon>
        <taxon>Nematoda</taxon>
        <taxon>Chromadorea</taxon>
        <taxon>Rhabditida</taxon>
        <taxon>Rhabditina</taxon>
        <taxon>Rhabditomorpha</taxon>
        <taxon>Strongyloidea</taxon>
        <taxon>Trichostrongylidae</taxon>
        <taxon>Haemonchus</taxon>
    </lineage>
</organism>
<reference evidence="3" key="1">
    <citation type="submission" date="2020-12" db="UniProtKB">
        <authorList>
            <consortium name="WormBaseParasite"/>
        </authorList>
    </citation>
    <scope>IDENTIFICATION</scope>
    <source>
        <strain evidence="3">MHco3</strain>
    </source>
</reference>
<feature type="compositionally biased region" description="Basic and acidic residues" evidence="1">
    <location>
        <begin position="75"/>
        <end position="90"/>
    </location>
</feature>
<evidence type="ECO:0000256" key="1">
    <source>
        <dbReference type="SAM" id="MobiDB-lite"/>
    </source>
</evidence>
<dbReference type="WBParaSite" id="HCON_00115840-00001">
    <property type="protein sequence ID" value="HCON_00115840-00001"/>
    <property type="gene ID" value="HCON_00115840"/>
</dbReference>
<evidence type="ECO:0000313" key="3">
    <source>
        <dbReference type="WBParaSite" id="HCON_00115840-00001"/>
    </source>
</evidence>
<dbReference type="AlphaFoldDB" id="A0A7I4YLR6"/>
<proteinExistence type="predicted"/>
<name>A0A7I4YLR6_HAECO</name>
<sequence length="272" mass="32108">MTDLPEKRVTRSWPFKNIGLDYFGPNTVPAETGSRTEVYGCIFTCCVTRLIHLEVVTDGTTEKFLNAFRRFVARREHEQQRSKPKERNTEEPEEDFLDLDYDYEEPENHDDSINTPSYVSDEDNTGQQMCPGHQKKLELETRLTEIKEFLMENQSVPERKISEDNPMRPQERYLVCSFCLAKGRHYSGSCPTYFSVKSRMKRAGCKLCLDSRHNTEHCRNEIRQCMYYRSEKHNKALCTLPEEIQECYKEVEEIEHELDNFKEYYGPRVPPD</sequence>
<protein>
    <submittedName>
        <fullName evidence="3">CCHC-type domain-containing protein</fullName>
    </submittedName>
</protein>
<feature type="region of interest" description="Disordered" evidence="1">
    <location>
        <begin position="75"/>
        <end position="95"/>
    </location>
</feature>
<dbReference type="GO" id="GO:0003676">
    <property type="term" value="F:nucleic acid binding"/>
    <property type="evidence" value="ECO:0007669"/>
    <property type="project" value="InterPro"/>
</dbReference>
<dbReference type="InterPro" id="IPR036397">
    <property type="entry name" value="RNaseH_sf"/>
</dbReference>
<dbReference type="Proteomes" id="UP000025227">
    <property type="component" value="Unplaced"/>
</dbReference>